<comment type="subcellular location">
    <subcellularLocation>
        <location evidence="6">Cytoplasm</location>
    </subcellularLocation>
</comment>
<comment type="pathway">
    <text evidence="2 6">Amino-acid biosynthesis; L-arginine biosynthesis; L-arginine from L-ornithine and carbamoyl phosphate: step 3/3.</text>
</comment>
<evidence type="ECO:0000256" key="6">
    <source>
        <dbReference type="HAMAP-Rule" id="MF_00006"/>
    </source>
</evidence>
<sequence>MTDPTQLWGGRFKSGPSEALANLSRAPRSYFRLYREDIAGSRAHASELKRTGVLDESEFSAIRAALEGIEADVGAGREEPIAADEDLHTFLERLLMARLGTLGGKLRAGRSRNDQTANNTRLYLRRMARELSQGVIAIEEALTEQASRHTETVMPGFTHLQPAQPVVLGHHLMAHAQSLLRDLQRFADWDRRFDRSPLGAAALAGSGIARRPDLSAIDLGYSAACENSIDAVAARDHVAEFLFICSLVAVDLSRLAEEICLWSSKQFSWVRLHDSYSTGSSIMPQKKNPDVAELTRGMSGTLIGNIAGFLATMKAMPLAYNRDLAEDKRSLFETIDVLELVLPAFAGMVGTLEFDVEKLREEAPKGFTLATEVADWLVGRDVPFAEAHEITGAVVRFCEERGHDLAGLTAEDLPGIDPRLHPEMLAALVLEKALASRNGYGATAPEKVREQIARFETALAECCAFAGGPIGGGAFAGAKDGAEEARRR</sequence>
<dbReference type="GO" id="GO:0005829">
    <property type="term" value="C:cytosol"/>
    <property type="evidence" value="ECO:0007669"/>
    <property type="project" value="TreeGrafter"/>
</dbReference>
<feature type="domain" description="Argininosuccinate lyase C-terminal" evidence="8">
    <location>
        <begin position="367"/>
        <end position="434"/>
    </location>
</feature>
<evidence type="ECO:0000256" key="2">
    <source>
        <dbReference type="ARBA" id="ARBA00004941"/>
    </source>
</evidence>
<dbReference type="Gene3D" id="1.20.200.10">
    <property type="entry name" value="Fumarase/aspartase (Central domain)"/>
    <property type="match status" value="1"/>
</dbReference>
<dbReference type="InterPro" id="IPR009049">
    <property type="entry name" value="Argininosuccinate_lyase"/>
</dbReference>
<dbReference type="InterPro" id="IPR000362">
    <property type="entry name" value="Fumarate_lyase_fam"/>
</dbReference>
<dbReference type="PRINTS" id="PR00145">
    <property type="entry name" value="ARGSUCLYASE"/>
</dbReference>
<evidence type="ECO:0000256" key="3">
    <source>
        <dbReference type="ARBA" id="ARBA00012338"/>
    </source>
</evidence>
<dbReference type="PANTHER" id="PTHR43814:SF1">
    <property type="entry name" value="ARGININOSUCCINATE LYASE"/>
    <property type="match status" value="1"/>
</dbReference>
<evidence type="ECO:0000259" key="8">
    <source>
        <dbReference type="Pfam" id="PF14698"/>
    </source>
</evidence>
<dbReference type="FunFam" id="1.20.200.10:FF:000015">
    <property type="entry name" value="argininosuccinate lyase isoform X2"/>
    <property type="match status" value="1"/>
</dbReference>
<dbReference type="EMBL" id="WISP01000222">
    <property type="protein sequence ID" value="MQW08530.1"/>
    <property type="molecule type" value="Genomic_DNA"/>
</dbReference>
<protein>
    <recommendedName>
        <fullName evidence="3 6">Argininosuccinate lyase</fullName>
        <shortName evidence="6">ASAL</shortName>
        <ecNumber evidence="3 6">4.3.2.1</ecNumber>
    </recommendedName>
    <alternativeName>
        <fullName evidence="6">Arginosuccinase</fullName>
    </alternativeName>
</protein>
<evidence type="ECO:0000256" key="5">
    <source>
        <dbReference type="ARBA" id="ARBA00023239"/>
    </source>
</evidence>
<dbReference type="InterPro" id="IPR008948">
    <property type="entry name" value="L-Aspartase-like"/>
</dbReference>
<gene>
    <name evidence="6 9" type="primary">argH</name>
    <name evidence="9" type="ORF">GHK45_33880</name>
</gene>
<dbReference type="UniPathway" id="UPA00068">
    <property type="reaction ID" value="UER00114"/>
</dbReference>
<dbReference type="InterPro" id="IPR022761">
    <property type="entry name" value="Fumarate_lyase_N"/>
</dbReference>
<dbReference type="NCBIfam" id="TIGR00838">
    <property type="entry name" value="argH"/>
    <property type="match status" value="1"/>
</dbReference>
<dbReference type="AlphaFoldDB" id="A0A6A8A0Q3"/>
<dbReference type="CDD" id="cd01359">
    <property type="entry name" value="Argininosuccinate_lyase"/>
    <property type="match status" value="1"/>
</dbReference>
<dbReference type="Pfam" id="PF00206">
    <property type="entry name" value="Lyase_1"/>
    <property type="match status" value="1"/>
</dbReference>
<accession>A0A6A8A0Q3</accession>
<dbReference type="SUPFAM" id="SSF48557">
    <property type="entry name" value="L-aspartase-like"/>
    <property type="match status" value="1"/>
</dbReference>
<dbReference type="GO" id="GO:0004056">
    <property type="term" value="F:argininosuccinate lyase activity"/>
    <property type="evidence" value="ECO:0007669"/>
    <property type="project" value="UniProtKB-UniRule"/>
</dbReference>
<feature type="domain" description="Fumarate lyase N-terminal" evidence="7">
    <location>
        <begin position="12"/>
        <end position="304"/>
    </location>
</feature>
<evidence type="ECO:0000256" key="4">
    <source>
        <dbReference type="ARBA" id="ARBA00022571"/>
    </source>
</evidence>
<reference evidence="9" key="1">
    <citation type="journal article" date="2013" name="Genome Biol.">
        <title>Comparative genomics of the core and accessory genomes of 48 Sinorhizobium strains comprising five genospecies.</title>
        <authorList>
            <person name="Sugawara M."/>
            <person name="Epstein B."/>
            <person name="Badgley B.D."/>
            <person name="Unno T."/>
            <person name="Xu L."/>
            <person name="Reese J."/>
            <person name="Gyaneshwar P."/>
            <person name="Denny R."/>
            <person name="Mudge J."/>
            <person name="Bharti A.K."/>
            <person name="Farmer A.D."/>
            <person name="May G.D."/>
            <person name="Woodward J.E."/>
            <person name="Medigue C."/>
            <person name="Vallenet D."/>
            <person name="Lajus A."/>
            <person name="Rouy Z."/>
            <person name="Martinez-Vaz B."/>
            <person name="Tiffin P."/>
            <person name="Young N.D."/>
            <person name="Sadowsky M.J."/>
        </authorList>
    </citation>
    <scope>NUCLEOTIDE SEQUENCE</scope>
    <source>
        <strain evidence="9">M30</strain>
    </source>
</reference>
<dbReference type="PRINTS" id="PR00149">
    <property type="entry name" value="FUMRATELYASE"/>
</dbReference>
<dbReference type="EC" id="4.3.2.1" evidence="3 6"/>
<dbReference type="InterPro" id="IPR020557">
    <property type="entry name" value="Fumarate_lyase_CS"/>
</dbReference>
<dbReference type="Pfam" id="PF14698">
    <property type="entry name" value="ASL_C2"/>
    <property type="match status" value="1"/>
</dbReference>
<proteinExistence type="inferred from homology"/>
<dbReference type="HAMAP" id="MF_00006">
    <property type="entry name" value="Arg_succ_lyase"/>
    <property type="match status" value="1"/>
</dbReference>
<dbReference type="Gene3D" id="1.10.40.30">
    <property type="entry name" value="Fumarase/aspartase (C-terminal domain)"/>
    <property type="match status" value="1"/>
</dbReference>
<dbReference type="GO" id="GO:0042450">
    <property type="term" value="P:L-arginine biosynthetic process via ornithine"/>
    <property type="evidence" value="ECO:0007669"/>
    <property type="project" value="UniProtKB-UniRule"/>
</dbReference>
<dbReference type="PROSITE" id="PS00163">
    <property type="entry name" value="FUMARATE_LYASES"/>
    <property type="match status" value="1"/>
</dbReference>
<dbReference type="RefSeq" id="WP_153319059.1">
    <property type="nucleotide sequence ID" value="NZ_WISP01000222.1"/>
</dbReference>
<organism evidence="9">
    <name type="scientific">Rhizobium meliloti</name>
    <name type="common">Ensifer meliloti</name>
    <name type="synonym">Sinorhizobium meliloti</name>
    <dbReference type="NCBI Taxonomy" id="382"/>
    <lineage>
        <taxon>Bacteria</taxon>
        <taxon>Pseudomonadati</taxon>
        <taxon>Pseudomonadota</taxon>
        <taxon>Alphaproteobacteria</taxon>
        <taxon>Hyphomicrobiales</taxon>
        <taxon>Rhizobiaceae</taxon>
        <taxon>Sinorhizobium/Ensifer group</taxon>
        <taxon>Sinorhizobium</taxon>
    </lineage>
</organism>
<keyword evidence="6" id="KW-0028">Amino-acid biosynthesis</keyword>
<keyword evidence="6" id="KW-0963">Cytoplasm</keyword>
<evidence type="ECO:0000259" key="7">
    <source>
        <dbReference type="Pfam" id="PF00206"/>
    </source>
</evidence>
<keyword evidence="4 6" id="KW-0055">Arginine biosynthesis</keyword>
<dbReference type="PANTHER" id="PTHR43814">
    <property type="entry name" value="ARGININOSUCCINATE LYASE"/>
    <property type="match status" value="1"/>
</dbReference>
<comment type="similarity">
    <text evidence="6">Belongs to the lyase 1 family. Argininosuccinate lyase subfamily.</text>
</comment>
<comment type="catalytic activity">
    <reaction evidence="1 6">
        <text>2-(N(omega)-L-arginino)succinate = fumarate + L-arginine</text>
        <dbReference type="Rhea" id="RHEA:24020"/>
        <dbReference type="ChEBI" id="CHEBI:29806"/>
        <dbReference type="ChEBI" id="CHEBI:32682"/>
        <dbReference type="ChEBI" id="CHEBI:57472"/>
        <dbReference type="EC" id="4.3.2.1"/>
    </reaction>
</comment>
<dbReference type="InterPro" id="IPR024083">
    <property type="entry name" value="Fumarase/histidase_N"/>
</dbReference>
<comment type="caution">
    <text evidence="9">The sequence shown here is derived from an EMBL/GenBank/DDBJ whole genome shotgun (WGS) entry which is preliminary data.</text>
</comment>
<dbReference type="InterPro" id="IPR029419">
    <property type="entry name" value="Arg_succ_lyase_C"/>
</dbReference>
<dbReference type="Gene3D" id="1.10.275.10">
    <property type="entry name" value="Fumarase/aspartase (N-terminal domain)"/>
    <property type="match status" value="1"/>
</dbReference>
<evidence type="ECO:0000256" key="1">
    <source>
        <dbReference type="ARBA" id="ARBA00000985"/>
    </source>
</evidence>
<name>A0A6A8A0Q3_RHIML</name>
<evidence type="ECO:0000313" key="9">
    <source>
        <dbReference type="EMBL" id="MQW08530.1"/>
    </source>
</evidence>
<keyword evidence="5 6" id="KW-0456">Lyase</keyword>